<evidence type="ECO:0000313" key="6">
    <source>
        <dbReference type="Proteomes" id="UP000318864"/>
    </source>
</evidence>
<dbReference type="Gene3D" id="3.40.50.300">
    <property type="entry name" value="P-loop containing nucleotide triphosphate hydrolases"/>
    <property type="match status" value="1"/>
</dbReference>
<feature type="compositionally biased region" description="Basic and acidic residues" evidence="3">
    <location>
        <begin position="1"/>
        <end position="13"/>
    </location>
</feature>
<dbReference type="InterPro" id="IPR011703">
    <property type="entry name" value="ATPase_AAA-3"/>
</dbReference>
<feature type="region of interest" description="Disordered" evidence="3">
    <location>
        <begin position="1"/>
        <end position="23"/>
    </location>
</feature>
<keyword evidence="6" id="KW-1185">Reference proteome</keyword>
<dbReference type="SUPFAM" id="SSF52540">
    <property type="entry name" value="P-loop containing nucleoside triphosphate hydrolases"/>
    <property type="match status" value="1"/>
</dbReference>
<dbReference type="EMBL" id="RBZW01000021">
    <property type="protein sequence ID" value="THE65051.1"/>
    <property type="molecule type" value="Genomic_DNA"/>
</dbReference>
<feature type="region of interest" description="Disordered" evidence="3">
    <location>
        <begin position="327"/>
        <end position="359"/>
    </location>
</feature>
<dbReference type="GO" id="GO:0016887">
    <property type="term" value="F:ATP hydrolysis activity"/>
    <property type="evidence" value="ECO:0007669"/>
    <property type="project" value="InterPro"/>
</dbReference>
<proteinExistence type="predicted"/>
<dbReference type="OrthoDB" id="24581at2157"/>
<evidence type="ECO:0000256" key="3">
    <source>
        <dbReference type="SAM" id="MobiDB-lite"/>
    </source>
</evidence>
<dbReference type="Pfam" id="PF17863">
    <property type="entry name" value="AAA_lid_2"/>
    <property type="match status" value="1"/>
</dbReference>
<accession>A0A4S3TLK0</accession>
<comment type="caution">
    <text evidence="5">The sequence shown here is derived from an EMBL/GenBank/DDBJ whole genome shotgun (WGS) entry which is preliminary data.</text>
</comment>
<dbReference type="FunFam" id="3.40.50.300:FF:000640">
    <property type="entry name" value="MoxR family ATPase"/>
    <property type="match status" value="1"/>
</dbReference>
<evidence type="ECO:0000259" key="4">
    <source>
        <dbReference type="SMART" id="SM00382"/>
    </source>
</evidence>
<dbReference type="InterPro" id="IPR041628">
    <property type="entry name" value="ChlI/MoxR_AAA_lid"/>
</dbReference>
<dbReference type="PANTHER" id="PTHR42759:SF1">
    <property type="entry name" value="MAGNESIUM-CHELATASE SUBUNIT CHLD"/>
    <property type="match status" value="1"/>
</dbReference>
<dbReference type="Pfam" id="PF07726">
    <property type="entry name" value="AAA_3"/>
    <property type="match status" value="1"/>
</dbReference>
<organism evidence="5 6">
    <name type="scientific">Salinadaptatus halalkaliphilus</name>
    <dbReference type="NCBI Taxonomy" id="2419781"/>
    <lineage>
        <taxon>Archaea</taxon>
        <taxon>Methanobacteriati</taxon>
        <taxon>Methanobacteriota</taxon>
        <taxon>Stenosarchaea group</taxon>
        <taxon>Halobacteria</taxon>
        <taxon>Halobacteriales</taxon>
        <taxon>Natrialbaceae</taxon>
        <taxon>Salinadaptatus</taxon>
    </lineage>
</organism>
<dbReference type="PIRSF" id="PIRSF002849">
    <property type="entry name" value="AAA_ATPase_chaperone_MoxR_prd"/>
    <property type="match status" value="1"/>
</dbReference>
<feature type="compositionally biased region" description="Acidic residues" evidence="3">
    <location>
        <begin position="336"/>
        <end position="345"/>
    </location>
</feature>
<dbReference type="CDD" id="cd00009">
    <property type="entry name" value="AAA"/>
    <property type="match status" value="1"/>
</dbReference>
<dbReference type="RefSeq" id="WP_141464073.1">
    <property type="nucleotide sequence ID" value="NZ_RBZW01000021.1"/>
</dbReference>
<dbReference type="SMART" id="SM00382">
    <property type="entry name" value="AAA"/>
    <property type="match status" value="1"/>
</dbReference>
<dbReference type="Gene3D" id="1.10.8.80">
    <property type="entry name" value="Magnesium chelatase subunit I, C-Terminal domain"/>
    <property type="match status" value="1"/>
</dbReference>
<evidence type="ECO:0000256" key="1">
    <source>
        <dbReference type="ARBA" id="ARBA00022741"/>
    </source>
</evidence>
<name>A0A4S3TLK0_9EURY</name>
<dbReference type="PANTHER" id="PTHR42759">
    <property type="entry name" value="MOXR FAMILY PROTEIN"/>
    <property type="match status" value="1"/>
</dbReference>
<protein>
    <submittedName>
        <fullName evidence="5">MoxR family ATPase</fullName>
    </submittedName>
</protein>
<evidence type="ECO:0000256" key="2">
    <source>
        <dbReference type="ARBA" id="ARBA00022840"/>
    </source>
</evidence>
<sequence length="359" mass="38928">MTGSNRRADDGSDSRQSTPRSDPVAIYDTLHSEIKRVLVGNDETTRQLTIALLTRGHILLEGVPGIAKTTVATLFARATGLEYSRIQMTPDVLPADITGTTVYRETVGEFELQRGPIFANVVVADEINRATPKTQSALLEAMSERQVTIEDETCQLPSPFIVVATQNPVEMDGVFDLPEAQRDRFQFKLEMDVPDRAAERTLLDRFDSEPELGPDDVEPVVSPRELLATRRAVAAVHVAPAVKEYVLDLVRSSRDHPNVAHGASPRATLAFVDAAKANAALEGRAYVIPDDVKRFGEPILAHRLVLCTDADLGGVTPADVVADVVESVEPPGAEAIETDPAEPDSESPAAEPDGGRRRR</sequence>
<dbReference type="GO" id="GO:0005524">
    <property type="term" value="F:ATP binding"/>
    <property type="evidence" value="ECO:0007669"/>
    <property type="project" value="UniProtKB-KW"/>
</dbReference>
<reference evidence="5 6" key="1">
    <citation type="submission" date="2018-10" db="EMBL/GenBank/DDBJ databases">
        <title>Natronolimnobius sp. XQ-INN 246 isolated from Inner Mongolia Autonomous Region of China.</title>
        <authorList>
            <person name="Xue Q."/>
        </authorList>
    </citation>
    <scope>NUCLEOTIDE SEQUENCE [LARGE SCALE GENOMIC DNA]</scope>
    <source>
        <strain evidence="5 6">XQ-INN 246</strain>
    </source>
</reference>
<dbReference type="InterPro" id="IPR050764">
    <property type="entry name" value="CbbQ/NirQ/NorQ/GpvN"/>
</dbReference>
<keyword evidence="2" id="KW-0067">ATP-binding</keyword>
<dbReference type="InterPro" id="IPR027417">
    <property type="entry name" value="P-loop_NTPase"/>
</dbReference>
<feature type="domain" description="AAA+ ATPase" evidence="4">
    <location>
        <begin position="54"/>
        <end position="195"/>
    </location>
</feature>
<dbReference type="InterPro" id="IPR003593">
    <property type="entry name" value="AAA+_ATPase"/>
</dbReference>
<keyword evidence="1" id="KW-0547">Nucleotide-binding</keyword>
<dbReference type="AlphaFoldDB" id="A0A4S3TLK0"/>
<gene>
    <name evidence="5" type="ORF">D8Y22_07435</name>
</gene>
<dbReference type="Proteomes" id="UP000318864">
    <property type="component" value="Unassembled WGS sequence"/>
</dbReference>
<evidence type="ECO:0000313" key="5">
    <source>
        <dbReference type="EMBL" id="THE65051.1"/>
    </source>
</evidence>